<gene>
    <name evidence="2" type="ORF">EM308_04805</name>
</gene>
<organism evidence="2 3">
    <name type="scientific">Flavobacterium gilvum</name>
    <dbReference type="NCBI Taxonomy" id="1492737"/>
    <lineage>
        <taxon>Bacteria</taxon>
        <taxon>Pseudomonadati</taxon>
        <taxon>Bacteroidota</taxon>
        <taxon>Flavobacteriia</taxon>
        <taxon>Flavobacteriales</taxon>
        <taxon>Flavobacteriaceae</taxon>
        <taxon>Flavobacterium</taxon>
    </lineage>
</organism>
<feature type="transmembrane region" description="Helical" evidence="1">
    <location>
        <begin position="96"/>
        <end position="117"/>
    </location>
</feature>
<dbReference type="EMBL" id="CP017479">
    <property type="protein sequence ID" value="AOW08877.1"/>
    <property type="molecule type" value="Genomic_DNA"/>
</dbReference>
<evidence type="ECO:0000313" key="3">
    <source>
        <dbReference type="Proteomes" id="UP000175968"/>
    </source>
</evidence>
<feature type="transmembrane region" description="Helical" evidence="1">
    <location>
        <begin position="68"/>
        <end position="90"/>
    </location>
</feature>
<reference evidence="2 3" key="1">
    <citation type="submission" date="2016-10" db="EMBL/GenBank/DDBJ databases">
        <title>Flavobacterium gilvum sp. nov., isolated from stream water.</title>
        <authorList>
            <person name="Shin S.-K."/>
            <person name="Cho Y.-J."/>
            <person name="Yi H."/>
        </authorList>
    </citation>
    <scope>NUCLEOTIDE SEQUENCE [LARGE SCALE GENOMIC DNA]</scope>
    <source>
        <strain evidence="2 3">EM1308</strain>
    </source>
</reference>
<accession>A0AAC9N549</accession>
<dbReference type="KEGG" id="fgl:EM308_04805"/>
<keyword evidence="1" id="KW-1133">Transmembrane helix</keyword>
<keyword evidence="1" id="KW-0812">Transmembrane</keyword>
<keyword evidence="3" id="KW-1185">Reference proteome</keyword>
<proteinExistence type="predicted"/>
<dbReference type="Proteomes" id="UP000175968">
    <property type="component" value="Chromosome"/>
</dbReference>
<feature type="transmembrane region" description="Helical" evidence="1">
    <location>
        <begin position="38"/>
        <end position="56"/>
    </location>
</feature>
<protein>
    <submittedName>
        <fullName evidence="2">Uncharacterized protein</fullName>
    </submittedName>
</protein>
<sequence>MTKRYQLFSLAYRIILGLFIVVFTIKSLFFPDPSADNAGVWSLLFSIVTLPAITIFHRLGNENRYKIIVQFFVCALVLISLSFLLFLFLTPEDGNLLVNSVFVITIFVNAGLLFYLIQDKKFNHNG</sequence>
<evidence type="ECO:0000256" key="1">
    <source>
        <dbReference type="SAM" id="Phobius"/>
    </source>
</evidence>
<name>A0AAC9N549_9FLAO</name>
<feature type="transmembrane region" description="Helical" evidence="1">
    <location>
        <begin position="7"/>
        <end position="26"/>
    </location>
</feature>
<dbReference type="AlphaFoldDB" id="A0AAC9N549"/>
<evidence type="ECO:0000313" key="2">
    <source>
        <dbReference type="EMBL" id="AOW08877.1"/>
    </source>
</evidence>
<keyword evidence="1" id="KW-0472">Membrane</keyword>